<dbReference type="InterPro" id="IPR025979">
    <property type="entry name" value="ChrR-like_cupin_dom"/>
</dbReference>
<sequence length="139" mass="15791">MNQYEFHAFTTEPFTSQSREWKTLGPGITQMILNHNPESGRRTCLQKWEPKTSNQIQDAHDYIEEIFIVEGDLRDLKGRKSGVGEIVGDGQVDEGKGEVWTKGSYAYRRPGMEHGPFKSEEGCLMFIVIIPVKGNEKAE</sequence>
<comment type="caution">
    <text evidence="2">The sequence shown here is derived from an EMBL/GenBank/DDBJ whole genome shotgun (WGS) entry which is preliminary data.</text>
</comment>
<name>A0ABR3FJ28_9AGAR</name>
<proteinExistence type="predicted"/>
<feature type="domain" description="ChrR-like cupin" evidence="1">
    <location>
        <begin position="17"/>
        <end position="79"/>
    </location>
</feature>
<dbReference type="InterPro" id="IPR014710">
    <property type="entry name" value="RmlC-like_jellyroll"/>
</dbReference>
<dbReference type="Gene3D" id="2.60.120.10">
    <property type="entry name" value="Jelly Rolls"/>
    <property type="match status" value="1"/>
</dbReference>
<dbReference type="SUPFAM" id="SSF51182">
    <property type="entry name" value="RmlC-like cupins"/>
    <property type="match status" value="1"/>
</dbReference>
<accession>A0ABR3FJ28</accession>
<keyword evidence="3" id="KW-1185">Reference proteome</keyword>
<evidence type="ECO:0000313" key="3">
    <source>
        <dbReference type="Proteomes" id="UP001465976"/>
    </source>
</evidence>
<organism evidence="2 3">
    <name type="scientific">Marasmius crinis-equi</name>
    <dbReference type="NCBI Taxonomy" id="585013"/>
    <lineage>
        <taxon>Eukaryota</taxon>
        <taxon>Fungi</taxon>
        <taxon>Dikarya</taxon>
        <taxon>Basidiomycota</taxon>
        <taxon>Agaricomycotina</taxon>
        <taxon>Agaricomycetes</taxon>
        <taxon>Agaricomycetidae</taxon>
        <taxon>Agaricales</taxon>
        <taxon>Marasmiineae</taxon>
        <taxon>Marasmiaceae</taxon>
        <taxon>Marasmius</taxon>
    </lineage>
</organism>
<dbReference type="InterPro" id="IPR011051">
    <property type="entry name" value="RmlC_Cupin_sf"/>
</dbReference>
<protein>
    <recommendedName>
        <fullName evidence="1">ChrR-like cupin domain-containing protein</fullName>
    </recommendedName>
</protein>
<dbReference type="Pfam" id="PF12973">
    <property type="entry name" value="Cupin_7"/>
    <property type="match status" value="1"/>
</dbReference>
<dbReference type="EMBL" id="JBAHYK010000323">
    <property type="protein sequence ID" value="KAL0575235.1"/>
    <property type="molecule type" value="Genomic_DNA"/>
</dbReference>
<dbReference type="Proteomes" id="UP001465976">
    <property type="component" value="Unassembled WGS sequence"/>
</dbReference>
<gene>
    <name evidence="2" type="ORF">V5O48_006726</name>
</gene>
<evidence type="ECO:0000259" key="1">
    <source>
        <dbReference type="Pfam" id="PF12973"/>
    </source>
</evidence>
<evidence type="ECO:0000313" key="2">
    <source>
        <dbReference type="EMBL" id="KAL0575235.1"/>
    </source>
</evidence>
<reference evidence="2 3" key="1">
    <citation type="submission" date="2024-02" db="EMBL/GenBank/DDBJ databases">
        <title>A draft genome for the cacao thread blight pathogen Marasmius crinis-equi.</title>
        <authorList>
            <person name="Cohen S.P."/>
            <person name="Baruah I.K."/>
            <person name="Amoako-Attah I."/>
            <person name="Bukari Y."/>
            <person name="Meinhardt L.W."/>
            <person name="Bailey B.A."/>
        </authorList>
    </citation>
    <scope>NUCLEOTIDE SEQUENCE [LARGE SCALE GENOMIC DNA]</scope>
    <source>
        <strain evidence="2 3">GH-76</strain>
    </source>
</reference>